<dbReference type="InterPro" id="IPR003782">
    <property type="entry name" value="SCO1/SenC"/>
</dbReference>
<protein>
    <submittedName>
        <fullName evidence="4">Electron transport protein sco1/senc</fullName>
    </submittedName>
</protein>
<proteinExistence type="inferred from homology"/>
<reference evidence="4 5" key="1">
    <citation type="journal article" date="2012" name="J. Bacteriol.">
        <title>Draft Genome Sequence of the Soil Bacterium Burkholderia terrae Strain BS001, Which Interacts with Fungal Surface Structures.</title>
        <authorList>
            <person name="Nazir R."/>
            <person name="Hansen M.A."/>
            <person name="Sorensen S."/>
            <person name="van Elsas J.D."/>
        </authorList>
    </citation>
    <scope>NUCLEOTIDE SEQUENCE [LARGE SCALE GENOMIC DNA]</scope>
    <source>
        <strain evidence="4 5">BS001</strain>
    </source>
</reference>
<name>A0ABN0F5Z7_9BURK</name>
<evidence type="ECO:0000259" key="3">
    <source>
        <dbReference type="PROSITE" id="PS51352"/>
    </source>
</evidence>
<dbReference type="InterPro" id="IPR036249">
    <property type="entry name" value="Thioredoxin-like_sf"/>
</dbReference>
<evidence type="ECO:0000313" key="4">
    <source>
        <dbReference type="EMBL" id="EIM94060.1"/>
    </source>
</evidence>
<evidence type="ECO:0000256" key="2">
    <source>
        <dbReference type="ARBA" id="ARBA00023008"/>
    </source>
</evidence>
<evidence type="ECO:0000256" key="1">
    <source>
        <dbReference type="ARBA" id="ARBA00010996"/>
    </source>
</evidence>
<dbReference type="EMBL" id="AKAU01000285">
    <property type="protein sequence ID" value="EIM94060.1"/>
    <property type="molecule type" value="Genomic_DNA"/>
</dbReference>
<keyword evidence="2" id="KW-0186">Copper</keyword>
<comment type="caution">
    <text evidence="4">The sequence shown here is derived from an EMBL/GenBank/DDBJ whole genome shotgun (WGS) entry which is preliminary data.</text>
</comment>
<dbReference type="Proteomes" id="UP000004980">
    <property type="component" value="Unassembled WGS sequence"/>
</dbReference>
<dbReference type="PANTHER" id="PTHR12151">
    <property type="entry name" value="ELECTRON TRANSPORT PROTIN SCO1/SENC FAMILY MEMBER"/>
    <property type="match status" value="1"/>
</dbReference>
<dbReference type="SUPFAM" id="SSF52833">
    <property type="entry name" value="Thioredoxin-like"/>
    <property type="match status" value="1"/>
</dbReference>
<gene>
    <name evidence="4" type="ORF">WQE_46314</name>
</gene>
<dbReference type="Gene3D" id="3.40.30.10">
    <property type="entry name" value="Glutaredoxin"/>
    <property type="match status" value="1"/>
</dbReference>
<dbReference type="PANTHER" id="PTHR12151:SF25">
    <property type="entry name" value="LINALOOL DEHYDRATASE_ISOMERASE DOMAIN-CONTAINING PROTEIN"/>
    <property type="match status" value="1"/>
</dbReference>
<feature type="domain" description="Thioredoxin" evidence="3">
    <location>
        <begin position="22"/>
        <end position="181"/>
    </location>
</feature>
<dbReference type="CDD" id="cd02968">
    <property type="entry name" value="SCO"/>
    <property type="match status" value="1"/>
</dbReference>
<accession>A0ABN0F5Z7</accession>
<keyword evidence="5" id="KW-1185">Reference proteome</keyword>
<dbReference type="RefSeq" id="WP_009770817.1">
    <property type="nucleotide sequence ID" value="NZ_AKAU01000285.1"/>
</dbReference>
<evidence type="ECO:0000313" key="5">
    <source>
        <dbReference type="Proteomes" id="UP000004980"/>
    </source>
</evidence>
<sequence>MLSALVVACKQATPPTFRGVDLSSVPLSGSFQLRDANGYQRSSADFRGKIVLLMFGYTHCPDVCPTSLARAARIKSLLGKDGQKLQVLFVTVDPERDSPAILREYATAFDPTFVGMYGNAKQTAEAAKAFGAFYRKVPVGNSYTMEHSALDYVIDARGKVRLALRYEESAQDCADDLRRLL</sequence>
<dbReference type="Pfam" id="PF02630">
    <property type="entry name" value="SCO1-SenC"/>
    <property type="match status" value="1"/>
</dbReference>
<organism evidence="4 5">
    <name type="scientific">Paraburkholderia hospita</name>
    <dbReference type="NCBI Taxonomy" id="169430"/>
    <lineage>
        <taxon>Bacteria</taxon>
        <taxon>Pseudomonadati</taxon>
        <taxon>Pseudomonadota</taxon>
        <taxon>Betaproteobacteria</taxon>
        <taxon>Burkholderiales</taxon>
        <taxon>Burkholderiaceae</taxon>
        <taxon>Paraburkholderia</taxon>
    </lineage>
</organism>
<dbReference type="InterPro" id="IPR013766">
    <property type="entry name" value="Thioredoxin_domain"/>
</dbReference>
<dbReference type="PROSITE" id="PS51352">
    <property type="entry name" value="THIOREDOXIN_2"/>
    <property type="match status" value="1"/>
</dbReference>
<comment type="similarity">
    <text evidence="1">Belongs to the SCO1/2 family.</text>
</comment>